<dbReference type="Proteomes" id="UP000182744">
    <property type="component" value="Unassembled WGS sequence"/>
</dbReference>
<keyword evidence="2" id="KW-0456">Lyase</keyword>
<dbReference type="InterPro" id="IPR001303">
    <property type="entry name" value="Aldolase_II/adducin_N"/>
</dbReference>
<dbReference type="Pfam" id="PF00596">
    <property type="entry name" value="Aldolase_II"/>
    <property type="match status" value="1"/>
</dbReference>
<dbReference type="PANTHER" id="PTHR22789:SF0">
    <property type="entry name" value="3-OXO-TETRONATE 4-PHOSPHATE DECARBOXYLASE-RELATED"/>
    <property type="match status" value="1"/>
</dbReference>
<gene>
    <name evidence="4" type="ORF">R6G71_02285</name>
    <name evidence="5" type="ORF">SAMN05421878_11327</name>
</gene>
<dbReference type="PANTHER" id="PTHR22789">
    <property type="entry name" value="FUCULOSE PHOSPHATE ALDOLASE"/>
    <property type="match status" value="1"/>
</dbReference>
<dbReference type="GO" id="GO:0016832">
    <property type="term" value="F:aldehyde-lyase activity"/>
    <property type="evidence" value="ECO:0007669"/>
    <property type="project" value="TreeGrafter"/>
</dbReference>
<dbReference type="GO" id="GO:0046872">
    <property type="term" value="F:metal ion binding"/>
    <property type="evidence" value="ECO:0007669"/>
    <property type="project" value="UniProtKB-KW"/>
</dbReference>
<keyword evidence="6" id="KW-1185">Reference proteome</keyword>
<reference evidence="5" key="2">
    <citation type="submission" date="2016-10" db="EMBL/GenBank/DDBJ databases">
        <authorList>
            <person name="de Groot N.N."/>
        </authorList>
    </citation>
    <scope>NUCLEOTIDE SEQUENCE [LARGE SCALE GENOMIC DNA]</scope>
    <source>
        <strain evidence="5">DSM 20639</strain>
    </source>
</reference>
<evidence type="ECO:0000313" key="5">
    <source>
        <dbReference type="EMBL" id="SDE55386.1"/>
    </source>
</evidence>
<evidence type="ECO:0000313" key="4">
    <source>
        <dbReference type="EMBL" id="MDY5152881.1"/>
    </source>
</evidence>
<proteinExistence type="predicted"/>
<protein>
    <submittedName>
        <fullName evidence="4">Class II aldolase/adducin family protein</fullName>
    </submittedName>
    <submittedName>
        <fullName evidence="5">Rhamnulose-1-phosphate aldolase</fullName>
    </submittedName>
</protein>
<name>A0A1G7DW39_9ACTO</name>
<evidence type="ECO:0000259" key="3">
    <source>
        <dbReference type="SMART" id="SM01007"/>
    </source>
</evidence>
<dbReference type="InterPro" id="IPR036409">
    <property type="entry name" value="Aldolase_II/adducin_N_sf"/>
</dbReference>
<dbReference type="EMBL" id="JAWNFU010000001">
    <property type="protein sequence ID" value="MDY5152881.1"/>
    <property type="molecule type" value="Genomic_DNA"/>
</dbReference>
<dbReference type="EMBL" id="FNAU01000013">
    <property type="protein sequence ID" value="SDE55386.1"/>
    <property type="molecule type" value="Genomic_DNA"/>
</dbReference>
<feature type="domain" description="Class II aldolase/adducin N-terminal" evidence="3">
    <location>
        <begin position="12"/>
        <end position="241"/>
    </location>
</feature>
<evidence type="ECO:0000256" key="1">
    <source>
        <dbReference type="ARBA" id="ARBA00022723"/>
    </source>
</evidence>
<dbReference type="SUPFAM" id="SSF53639">
    <property type="entry name" value="AraD/HMP-PK domain-like"/>
    <property type="match status" value="1"/>
</dbReference>
<evidence type="ECO:0000313" key="6">
    <source>
        <dbReference type="Proteomes" id="UP000182744"/>
    </source>
</evidence>
<organism evidence="5 6">
    <name type="scientific">Actinobaculum suis</name>
    <dbReference type="NCBI Taxonomy" id="1657"/>
    <lineage>
        <taxon>Bacteria</taxon>
        <taxon>Bacillati</taxon>
        <taxon>Actinomycetota</taxon>
        <taxon>Actinomycetes</taxon>
        <taxon>Actinomycetales</taxon>
        <taxon>Actinomycetaceae</taxon>
        <taxon>Actinobaculum</taxon>
    </lineage>
</organism>
<dbReference type="GO" id="GO:0019323">
    <property type="term" value="P:pentose catabolic process"/>
    <property type="evidence" value="ECO:0007669"/>
    <property type="project" value="TreeGrafter"/>
</dbReference>
<dbReference type="Proteomes" id="UP001273799">
    <property type="component" value="Unassembled WGS sequence"/>
</dbReference>
<reference evidence="4" key="3">
    <citation type="submission" date="2023-10" db="EMBL/GenBank/DDBJ databases">
        <title>Whole Genome based description of the genera Actinobaculum and Actinotignum reveals a complex phylogenetic relationship within the species included in the genus Actinotignum.</title>
        <authorList>
            <person name="Jensen C.S."/>
            <person name="Dargis R."/>
            <person name="Kemp M."/>
            <person name="Christensen J.J."/>
        </authorList>
    </citation>
    <scope>NUCLEOTIDE SEQUENCE</scope>
    <source>
        <strain evidence="4">Actinobaculum_suis_CCUG19206T</strain>
    </source>
</reference>
<keyword evidence="1" id="KW-0479">Metal-binding</keyword>
<dbReference type="AlphaFoldDB" id="A0A1G7DW39"/>
<sequence>MTYTSTTSEILEQMGAAGARLDHLAAVEAGAGNISVACKKQPEGVEEIFPVVGELELPVAVPELAGWTVFVTGSGCRLREIKDRPKEIVSAVIPDATGRRAVWRRAPQATFTKPTSEFNSHLGVHADQVARRKVEHHVLVHGQPPYLTLLSHLPELSNDKAYNEAIFRWEAETIIQVPTGVKFLPFMIPGGEELGQANIAGLRKHTMTIWAKHGLMVRSDISPMDAVDKVEYLEAGATYYYRHRLLGENAGGGLTKEELRGVVTAFNIDTTLV</sequence>
<reference evidence="6" key="1">
    <citation type="submission" date="2016-10" db="EMBL/GenBank/DDBJ databases">
        <authorList>
            <person name="Varghese N."/>
        </authorList>
    </citation>
    <scope>NUCLEOTIDE SEQUENCE [LARGE SCALE GENOMIC DNA]</scope>
    <source>
        <strain evidence="6">DSM 20639</strain>
    </source>
</reference>
<dbReference type="GO" id="GO:0005829">
    <property type="term" value="C:cytosol"/>
    <property type="evidence" value="ECO:0007669"/>
    <property type="project" value="TreeGrafter"/>
</dbReference>
<accession>A0A1G7DW39</accession>
<dbReference type="RefSeq" id="WP_074663269.1">
    <property type="nucleotide sequence ID" value="NZ_FNAU01000013.1"/>
</dbReference>
<dbReference type="InterPro" id="IPR050197">
    <property type="entry name" value="Aldolase_class_II_sugar_metab"/>
</dbReference>
<dbReference type="SMART" id="SM01007">
    <property type="entry name" value="Aldolase_II"/>
    <property type="match status" value="1"/>
</dbReference>
<dbReference type="Gene3D" id="3.40.225.10">
    <property type="entry name" value="Class II aldolase/adducin N-terminal domain"/>
    <property type="match status" value="1"/>
</dbReference>
<evidence type="ECO:0000256" key="2">
    <source>
        <dbReference type="ARBA" id="ARBA00023239"/>
    </source>
</evidence>